<dbReference type="SUPFAM" id="SSF57667">
    <property type="entry name" value="beta-beta-alpha zinc fingers"/>
    <property type="match status" value="4"/>
</dbReference>
<dbReference type="GO" id="GO:0008270">
    <property type="term" value="F:zinc ion binding"/>
    <property type="evidence" value="ECO:0007669"/>
    <property type="project" value="UniProtKB-KW"/>
</dbReference>
<evidence type="ECO:0000259" key="13">
    <source>
        <dbReference type="PROSITE" id="PS50157"/>
    </source>
</evidence>
<evidence type="ECO:0000256" key="5">
    <source>
        <dbReference type="ARBA" id="ARBA00022737"/>
    </source>
</evidence>
<reference evidence="14" key="1">
    <citation type="submission" date="2020-11" db="EMBL/GenBank/DDBJ databases">
        <authorList>
            <person name="Whiteford S."/>
        </authorList>
    </citation>
    <scope>NUCLEOTIDE SEQUENCE</scope>
</reference>
<dbReference type="PROSITE" id="PS50157">
    <property type="entry name" value="ZINC_FINGER_C2H2_2"/>
    <property type="match status" value="7"/>
</dbReference>
<evidence type="ECO:0000256" key="1">
    <source>
        <dbReference type="ARBA" id="ARBA00003767"/>
    </source>
</evidence>
<evidence type="ECO:0000256" key="2">
    <source>
        <dbReference type="ARBA" id="ARBA00004123"/>
    </source>
</evidence>
<feature type="domain" description="C2H2-type" evidence="13">
    <location>
        <begin position="211"/>
        <end position="238"/>
    </location>
</feature>
<evidence type="ECO:0000256" key="12">
    <source>
        <dbReference type="PROSITE-ProRule" id="PRU00042"/>
    </source>
</evidence>
<keyword evidence="5" id="KW-0677">Repeat</keyword>
<dbReference type="SMART" id="SM00355">
    <property type="entry name" value="ZnF_C2H2"/>
    <property type="match status" value="7"/>
</dbReference>
<dbReference type="Gene3D" id="3.30.160.60">
    <property type="entry name" value="Classic Zinc Finger"/>
    <property type="match status" value="7"/>
</dbReference>
<evidence type="ECO:0000256" key="6">
    <source>
        <dbReference type="ARBA" id="ARBA00022771"/>
    </source>
</evidence>
<keyword evidence="6 12" id="KW-0863">Zinc-finger</keyword>
<dbReference type="InterPro" id="IPR013087">
    <property type="entry name" value="Znf_C2H2_type"/>
</dbReference>
<comment type="subcellular location">
    <subcellularLocation>
        <location evidence="2">Nucleus</location>
    </subcellularLocation>
</comment>
<dbReference type="FunFam" id="3.30.160.60:FF:002075">
    <property type="entry name" value="zinc finger protein 646"/>
    <property type="match status" value="1"/>
</dbReference>
<proteinExistence type="inferred from homology"/>
<evidence type="ECO:0000256" key="3">
    <source>
        <dbReference type="ARBA" id="ARBA00006991"/>
    </source>
</evidence>
<feature type="domain" description="C2H2-type" evidence="13">
    <location>
        <begin position="295"/>
        <end position="322"/>
    </location>
</feature>
<keyword evidence="7" id="KW-0862">Zinc</keyword>
<evidence type="ECO:0000256" key="11">
    <source>
        <dbReference type="ARBA" id="ARBA00023242"/>
    </source>
</evidence>
<dbReference type="InterPro" id="IPR036236">
    <property type="entry name" value="Znf_C2H2_sf"/>
</dbReference>
<dbReference type="EMBL" id="CAJHNJ030000046">
    <property type="protein sequence ID" value="CAG9131877.1"/>
    <property type="molecule type" value="Genomic_DNA"/>
</dbReference>
<dbReference type="GO" id="GO:0000978">
    <property type="term" value="F:RNA polymerase II cis-regulatory region sequence-specific DNA binding"/>
    <property type="evidence" value="ECO:0007669"/>
    <property type="project" value="TreeGrafter"/>
</dbReference>
<comment type="function">
    <text evidence="1">May be involved in transcriptional regulation.</text>
</comment>
<feature type="domain" description="C2H2-type" evidence="13">
    <location>
        <begin position="166"/>
        <end position="193"/>
    </location>
</feature>
<feature type="domain" description="C2H2-type" evidence="13">
    <location>
        <begin position="323"/>
        <end position="350"/>
    </location>
</feature>
<evidence type="ECO:0000256" key="10">
    <source>
        <dbReference type="ARBA" id="ARBA00023163"/>
    </source>
</evidence>
<dbReference type="GO" id="GO:0005634">
    <property type="term" value="C:nucleus"/>
    <property type="evidence" value="ECO:0007669"/>
    <property type="project" value="UniProtKB-SubCell"/>
</dbReference>
<dbReference type="AlphaFoldDB" id="A0A8S4FXP8"/>
<dbReference type="PROSITE" id="PS00028">
    <property type="entry name" value="ZINC_FINGER_C2H2_1"/>
    <property type="match status" value="7"/>
</dbReference>
<protein>
    <submittedName>
        <fullName evidence="14">(diamondback moth) hypothetical protein</fullName>
    </submittedName>
</protein>
<sequence>MCDRAFAKNKYRITSANQCLLTDVQTSFNAQVLQQSIVLMDSDETISIKAEPDILEEGSVSVHPARWISEVVVEPTFSVQPMEPNKVYQLPALLQPAPLACEYLERGRGAERGERPERIVMPDGREISPRPLLPMPATFQCDICHRKFTRQSNLAEHTLRHGGESFQCEVCHKKFTCARYLTRHSRIHTDDGSPKKAESSRQHNKHIDKGYTCTFCEKSFSCKSHLVAHTRIHTGEKPYACDVCNKLFNHKSHLNAHTRIHTGEKPFQCRICQKPFRDPSNLAGHMRVHNGLKPFACAVCSEEFTHSSMLKKHEKLHADHKVFPCEICGKVLTDNSKLKNHMKTHAEKSMCTVCNKSFTPRKSAIKDLACPDCTREYGERIKLDRGDNGSFMIYTVSGQ</sequence>
<keyword evidence="4" id="KW-0479">Metal-binding</keyword>
<comment type="similarity">
    <text evidence="3">Belongs to the krueppel C2H2-type zinc-finger protein family.</text>
</comment>
<evidence type="ECO:0000256" key="7">
    <source>
        <dbReference type="ARBA" id="ARBA00022833"/>
    </source>
</evidence>
<name>A0A8S4FXP8_PLUXY</name>
<evidence type="ECO:0000313" key="14">
    <source>
        <dbReference type="EMBL" id="CAG9131877.1"/>
    </source>
</evidence>
<dbReference type="FunFam" id="3.30.160.60:FF:000446">
    <property type="entry name" value="Zinc finger protein"/>
    <property type="match status" value="1"/>
</dbReference>
<evidence type="ECO:0000313" key="15">
    <source>
        <dbReference type="Proteomes" id="UP000653454"/>
    </source>
</evidence>
<dbReference type="PANTHER" id="PTHR24390">
    <property type="entry name" value="ZINC FINGER PROTEIN"/>
    <property type="match status" value="1"/>
</dbReference>
<keyword evidence="15" id="KW-1185">Reference proteome</keyword>
<evidence type="ECO:0000256" key="8">
    <source>
        <dbReference type="ARBA" id="ARBA00023015"/>
    </source>
</evidence>
<keyword evidence="9" id="KW-0238">DNA-binding</keyword>
<feature type="domain" description="C2H2-type" evidence="13">
    <location>
        <begin position="239"/>
        <end position="266"/>
    </location>
</feature>
<keyword evidence="11" id="KW-0539">Nucleus</keyword>
<organism evidence="14 15">
    <name type="scientific">Plutella xylostella</name>
    <name type="common">Diamondback moth</name>
    <name type="synonym">Plutella maculipennis</name>
    <dbReference type="NCBI Taxonomy" id="51655"/>
    <lineage>
        <taxon>Eukaryota</taxon>
        <taxon>Metazoa</taxon>
        <taxon>Ecdysozoa</taxon>
        <taxon>Arthropoda</taxon>
        <taxon>Hexapoda</taxon>
        <taxon>Insecta</taxon>
        <taxon>Pterygota</taxon>
        <taxon>Neoptera</taxon>
        <taxon>Endopterygota</taxon>
        <taxon>Lepidoptera</taxon>
        <taxon>Glossata</taxon>
        <taxon>Ditrysia</taxon>
        <taxon>Yponomeutoidea</taxon>
        <taxon>Plutellidae</taxon>
        <taxon>Plutella</taxon>
    </lineage>
</organism>
<dbReference type="GO" id="GO:0003700">
    <property type="term" value="F:DNA-binding transcription factor activity"/>
    <property type="evidence" value="ECO:0007669"/>
    <property type="project" value="TreeGrafter"/>
</dbReference>
<comment type="caution">
    <text evidence="14">The sequence shown here is derived from an EMBL/GenBank/DDBJ whole genome shotgun (WGS) entry which is preliminary data.</text>
</comment>
<keyword evidence="10" id="KW-0804">Transcription</keyword>
<evidence type="ECO:0000256" key="4">
    <source>
        <dbReference type="ARBA" id="ARBA00022723"/>
    </source>
</evidence>
<keyword evidence="8" id="KW-0805">Transcription regulation</keyword>
<dbReference type="PANTHER" id="PTHR24390:SF79">
    <property type="entry name" value="ASPARAGINE-RICH ZINC FINGER PROTEIN AZF1"/>
    <property type="match status" value="1"/>
</dbReference>
<dbReference type="FunFam" id="3.30.160.60:FF:000367">
    <property type="entry name" value="Zinc finger protein 572"/>
    <property type="match status" value="1"/>
</dbReference>
<gene>
    <name evidence="14" type="ORF">PLXY2_LOCUS10404</name>
</gene>
<dbReference type="GO" id="GO:0006357">
    <property type="term" value="P:regulation of transcription by RNA polymerase II"/>
    <property type="evidence" value="ECO:0007669"/>
    <property type="project" value="TreeGrafter"/>
</dbReference>
<feature type="domain" description="C2H2-type" evidence="13">
    <location>
        <begin position="267"/>
        <end position="294"/>
    </location>
</feature>
<feature type="domain" description="C2H2-type" evidence="13">
    <location>
        <begin position="139"/>
        <end position="166"/>
    </location>
</feature>
<evidence type="ECO:0000256" key="9">
    <source>
        <dbReference type="ARBA" id="ARBA00023125"/>
    </source>
</evidence>
<dbReference type="FunFam" id="3.30.160.60:FF:000557">
    <property type="entry name" value="zinc finger and SCAN domain-containing protein 29"/>
    <property type="match status" value="1"/>
</dbReference>
<dbReference type="Pfam" id="PF00096">
    <property type="entry name" value="zf-C2H2"/>
    <property type="match status" value="5"/>
</dbReference>
<dbReference type="FunFam" id="3.30.160.60:FF:002110">
    <property type="entry name" value="Zinc finger protein 1053"/>
    <property type="match status" value="1"/>
</dbReference>
<accession>A0A8S4FXP8</accession>
<dbReference type="Proteomes" id="UP000653454">
    <property type="component" value="Unassembled WGS sequence"/>
</dbReference>